<evidence type="ECO:0008006" key="3">
    <source>
        <dbReference type="Google" id="ProtNLM"/>
    </source>
</evidence>
<organism evidence="1 2">
    <name type="scientific">Gulbenkiania indica</name>
    <dbReference type="NCBI Taxonomy" id="375574"/>
    <lineage>
        <taxon>Bacteria</taxon>
        <taxon>Pseudomonadati</taxon>
        <taxon>Pseudomonadota</taxon>
        <taxon>Betaproteobacteria</taxon>
        <taxon>Neisseriales</taxon>
        <taxon>Chromobacteriaceae</taxon>
        <taxon>Gulbenkiania</taxon>
    </lineage>
</organism>
<gene>
    <name evidence="1" type="ORF">Ga0061063_0630</name>
</gene>
<evidence type="ECO:0000313" key="1">
    <source>
        <dbReference type="EMBL" id="CUA81784.1"/>
    </source>
</evidence>
<proteinExistence type="predicted"/>
<name>A0A0K6GSQ0_9NEIS</name>
<dbReference type="OrthoDB" id="8536890at2"/>
<accession>A0A0K6GSQ0</accession>
<dbReference type="AlphaFoldDB" id="A0A0K6GSQ0"/>
<dbReference type="STRING" id="375574.GCA_001418035_00428"/>
<dbReference type="EMBL" id="CYHA01000001">
    <property type="protein sequence ID" value="CUA81784.1"/>
    <property type="molecule type" value="Genomic_DNA"/>
</dbReference>
<keyword evidence="2" id="KW-1185">Reference proteome</keyword>
<sequence length="95" mass="10364">MYQTVHLHRQAPAKPAFGQPCNGCGVCCAAEPCPLGMLLSLRRYGPCRLLRWQPDGKARCGLIPSEGPRHAGHRWLLQRIGAGRGCDSDARVEDA</sequence>
<dbReference type="Proteomes" id="UP000243535">
    <property type="component" value="Unassembled WGS sequence"/>
</dbReference>
<protein>
    <recommendedName>
        <fullName evidence="3">4Fe-4S ferredoxin-type domain-containing protein</fullName>
    </recommendedName>
</protein>
<reference evidence="2" key="1">
    <citation type="submission" date="2015-08" db="EMBL/GenBank/DDBJ databases">
        <authorList>
            <person name="Varghese N."/>
        </authorList>
    </citation>
    <scope>NUCLEOTIDE SEQUENCE [LARGE SCALE GENOMIC DNA]</scope>
    <source>
        <strain evidence="2">DSM 17901</strain>
    </source>
</reference>
<evidence type="ECO:0000313" key="2">
    <source>
        <dbReference type="Proteomes" id="UP000243535"/>
    </source>
</evidence>